<name>A0A328BCW6_9BACT</name>
<organism evidence="1 2">
    <name type="scientific">Hymenobacter edaphi</name>
    <dbReference type="NCBI Taxonomy" id="2211146"/>
    <lineage>
        <taxon>Bacteria</taxon>
        <taxon>Pseudomonadati</taxon>
        <taxon>Bacteroidota</taxon>
        <taxon>Cytophagia</taxon>
        <taxon>Cytophagales</taxon>
        <taxon>Hymenobacteraceae</taxon>
        <taxon>Hymenobacter</taxon>
    </lineage>
</organism>
<dbReference type="OrthoDB" id="797788at2"/>
<gene>
    <name evidence="1" type="ORF">DLM85_22170</name>
</gene>
<accession>A0A328BCW6</accession>
<dbReference type="RefSeq" id="WP_111480373.1">
    <property type="nucleotide sequence ID" value="NZ_QHKM01000011.1"/>
</dbReference>
<dbReference type="EMBL" id="QHKM01000011">
    <property type="protein sequence ID" value="RAK62908.1"/>
    <property type="molecule type" value="Genomic_DNA"/>
</dbReference>
<dbReference type="Proteomes" id="UP000248553">
    <property type="component" value="Unassembled WGS sequence"/>
</dbReference>
<sequence length="92" mass="9557">MKTDAYTKSVLTVIAFCLVVLVLRGVDLLPRATAGGVAAPAQELQTSRPLLVNNDGSINVRVTGLEGPLNVNVAAVGGNRVYGAKVPVEDNK</sequence>
<comment type="caution">
    <text evidence="1">The sequence shown here is derived from an EMBL/GenBank/DDBJ whole genome shotgun (WGS) entry which is preliminary data.</text>
</comment>
<evidence type="ECO:0000313" key="1">
    <source>
        <dbReference type="EMBL" id="RAK62908.1"/>
    </source>
</evidence>
<protein>
    <submittedName>
        <fullName evidence="1">Uncharacterized protein</fullName>
    </submittedName>
</protein>
<evidence type="ECO:0000313" key="2">
    <source>
        <dbReference type="Proteomes" id="UP000248553"/>
    </source>
</evidence>
<keyword evidence="2" id="KW-1185">Reference proteome</keyword>
<dbReference type="AlphaFoldDB" id="A0A328BCW6"/>
<proteinExistence type="predicted"/>
<reference evidence="2" key="1">
    <citation type="submission" date="2018-05" db="EMBL/GenBank/DDBJ databases">
        <authorList>
            <person name="Nie L."/>
        </authorList>
    </citation>
    <scope>NUCLEOTIDE SEQUENCE [LARGE SCALE GENOMIC DNA]</scope>
    <source>
        <strain evidence="2">NL</strain>
    </source>
</reference>